<reference evidence="1 2" key="1">
    <citation type="submission" date="2018-10" db="EMBL/GenBank/DDBJ databases">
        <title>A high-quality apple genome assembly.</title>
        <authorList>
            <person name="Hu J."/>
        </authorList>
    </citation>
    <scope>NUCLEOTIDE SEQUENCE [LARGE SCALE GENOMIC DNA]</scope>
    <source>
        <strain evidence="2">cv. HFTH1</strain>
        <tissue evidence="1">Young leaf</tissue>
    </source>
</reference>
<organism evidence="1 2">
    <name type="scientific">Malus domestica</name>
    <name type="common">Apple</name>
    <name type="synonym">Pyrus malus</name>
    <dbReference type="NCBI Taxonomy" id="3750"/>
    <lineage>
        <taxon>Eukaryota</taxon>
        <taxon>Viridiplantae</taxon>
        <taxon>Streptophyta</taxon>
        <taxon>Embryophyta</taxon>
        <taxon>Tracheophyta</taxon>
        <taxon>Spermatophyta</taxon>
        <taxon>Magnoliopsida</taxon>
        <taxon>eudicotyledons</taxon>
        <taxon>Gunneridae</taxon>
        <taxon>Pentapetalae</taxon>
        <taxon>rosids</taxon>
        <taxon>fabids</taxon>
        <taxon>Rosales</taxon>
        <taxon>Rosaceae</taxon>
        <taxon>Amygdaloideae</taxon>
        <taxon>Maleae</taxon>
        <taxon>Malus</taxon>
    </lineage>
</organism>
<dbReference type="AlphaFoldDB" id="A0A498HFQ7"/>
<name>A0A498HFQ7_MALDO</name>
<proteinExistence type="predicted"/>
<evidence type="ECO:0000313" key="1">
    <source>
        <dbReference type="EMBL" id="RXH68712.1"/>
    </source>
</evidence>
<dbReference type="Proteomes" id="UP000290289">
    <property type="component" value="Chromosome 17"/>
</dbReference>
<comment type="caution">
    <text evidence="1">The sequence shown here is derived from an EMBL/GenBank/DDBJ whole genome shotgun (WGS) entry which is preliminary data.</text>
</comment>
<protein>
    <submittedName>
        <fullName evidence="1">Uncharacterized protein</fullName>
    </submittedName>
</protein>
<evidence type="ECO:0000313" key="2">
    <source>
        <dbReference type="Proteomes" id="UP000290289"/>
    </source>
</evidence>
<sequence length="103" mass="11388">MPSVSWAGLNKKINTKRVLSALFCTETEPNPNPKPPNFFCFLLLQPSGGSTVGSLGSHDPLEAMEATLETPWRWWDDPWCDPVGFLGRLDEEDEEDEGAVAPV</sequence>
<dbReference type="EMBL" id="RDQH01000343">
    <property type="protein sequence ID" value="RXH68712.1"/>
    <property type="molecule type" value="Genomic_DNA"/>
</dbReference>
<keyword evidence="2" id="KW-1185">Reference proteome</keyword>
<accession>A0A498HFQ7</accession>
<gene>
    <name evidence="1" type="ORF">DVH24_031045</name>
</gene>